<evidence type="ECO:0000313" key="2">
    <source>
        <dbReference type="EMBL" id="PAV19271.1"/>
    </source>
</evidence>
<gene>
    <name evidence="2" type="ORF">PNOK_0420400</name>
</gene>
<proteinExistence type="predicted"/>
<feature type="signal peptide" evidence="1">
    <location>
        <begin position="1"/>
        <end position="21"/>
    </location>
</feature>
<evidence type="ECO:0000313" key="3">
    <source>
        <dbReference type="Proteomes" id="UP000217199"/>
    </source>
</evidence>
<keyword evidence="3" id="KW-1185">Reference proteome</keyword>
<dbReference type="OrthoDB" id="3267427at2759"/>
<organism evidence="2 3">
    <name type="scientific">Pyrrhoderma noxium</name>
    <dbReference type="NCBI Taxonomy" id="2282107"/>
    <lineage>
        <taxon>Eukaryota</taxon>
        <taxon>Fungi</taxon>
        <taxon>Dikarya</taxon>
        <taxon>Basidiomycota</taxon>
        <taxon>Agaricomycotina</taxon>
        <taxon>Agaricomycetes</taxon>
        <taxon>Hymenochaetales</taxon>
        <taxon>Hymenochaetaceae</taxon>
        <taxon>Pyrrhoderma</taxon>
    </lineage>
</organism>
<dbReference type="InParanoid" id="A0A286UI41"/>
<dbReference type="Proteomes" id="UP000217199">
    <property type="component" value="Unassembled WGS sequence"/>
</dbReference>
<evidence type="ECO:0000256" key="1">
    <source>
        <dbReference type="SAM" id="SignalP"/>
    </source>
</evidence>
<protein>
    <submittedName>
        <fullName evidence="2">Uncharacterized protein</fullName>
    </submittedName>
</protein>
<comment type="caution">
    <text evidence="2">The sequence shown here is derived from an EMBL/GenBank/DDBJ whole genome shotgun (WGS) entry which is preliminary data.</text>
</comment>
<name>A0A286UI41_9AGAM</name>
<accession>A0A286UI41</accession>
<reference evidence="2 3" key="1">
    <citation type="journal article" date="2017" name="Mol. Ecol.">
        <title>Comparative and population genomic landscape of Phellinus noxius: A hypervariable fungus causing root rot in trees.</title>
        <authorList>
            <person name="Chung C.L."/>
            <person name="Lee T.J."/>
            <person name="Akiba M."/>
            <person name="Lee H.H."/>
            <person name="Kuo T.H."/>
            <person name="Liu D."/>
            <person name="Ke H.M."/>
            <person name="Yokoi T."/>
            <person name="Roa M.B."/>
            <person name="Lu M.J."/>
            <person name="Chang Y.Y."/>
            <person name="Ann P.J."/>
            <person name="Tsai J.N."/>
            <person name="Chen C.Y."/>
            <person name="Tzean S.S."/>
            <person name="Ota Y."/>
            <person name="Hattori T."/>
            <person name="Sahashi N."/>
            <person name="Liou R.F."/>
            <person name="Kikuchi T."/>
            <person name="Tsai I.J."/>
        </authorList>
    </citation>
    <scope>NUCLEOTIDE SEQUENCE [LARGE SCALE GENOMIC DNA]</scope>
    <source>
        <strain evidence="2 3">FFPRI411160</strain>
    </source>
</reference>
<dbReference type="EMBL" id="NBII01000004">
    <property type="protein sequence ID" value="PAV19271.1"/>
    <property type="molecule type" value="Genomic_DNA"/>
</dbReference>
<dbReference type="AlphaFoldDB" id="A0A286UI41"/>
<keyword evidence="1" id="KW-0732">Signal</keyword>
<sequence>MFYSFQAILAVVSSVTLAVRAQSDSGALLPGGPLGIDDSVHGEQIGVGPEGTTYVFSNVVTETDDVPLTVTVVQDATHISEIVSATMSSDEDIENVGIVVQCGYPSGGTDSFVIGDCTMVENVVVGTFSTASTLVTSSVTLFRGDLAVSTASGASGSVQPTNAVTSTDANGSVVVASNTGTAASVTGTSNGAEVLDYARHLYGNSKNVFNFLPFETMWALVCVQCQDLLLKLMRITMLTRNGLSPTRYPMFAKTLLPALAIISKASLDVWAQDSGSGAMIAAGLFGLDGNIQGEQVGVGAEGTTYVYSNVITDTEDTAMTVTFVQDATHLVEMASVSLDESEGFNIEIRCGFASGSSEGFVSGDCTLEETAVFGTATMATTIATSGVTLIAGELPVSTASGGGQSVAVAASTNDDGSVVTSTGEAAPAATSNSAGQMQMVFSSGLIIASLGLSSLLV</sequence>
<feature type="chain" id="PRO_5013581579" evidence="1">
    <location>
        <begin position="22"/>
        <end position="457"/>
    </location>
</feature>